<accession>A0ABP3ATY8</accession>
<evidence type="ECO:0000313" key="2">
    <source>
        <dbReference type="EMBL" id="EUA93880.1"/>
    </source>
</evidence>
<protein>
    <submittedName>
        <fullName evidence="2">Uncharacterized protein</fullName>
    </submittedName>
</protein>
<name>A0ABP3ATY8_MYCUL</name>
<proteinExistence type="predicted"/>
<organism evidence="2 3">
    <name type="scientific">Mycobacterium ulcerans str. Harvey</name>
    <dbReference type="NCBI Taxonomy" id="1299332"/>
    <lineage>
        <taxon>Bacteria</taxon>
        <taxon>Bacillati</taxon>
        <taxon>Actinomycetota</taxon>
        <taxon>Actinomycetes</taxon>
        <taxon>Mycobacteriales</taxon>
        <taxon>Mycobacteriaceae</taxon>
        <taxon>Mycobacterium</taxon>
        <taxon>Mycobacterium ulcerans group</taxon>
    </lineage>
</organism>
<keyword evidence="3" id="KW-1185">Reference proteome</keyword>
<comment type="caution">
    <text evidence="2">The sequence shown here is derived from an EMBL/GenBank/DDBJ whole genome shotgun (WGS) entry which is preliminary data.</text>
</comment>
<evidence type="ECO:0000313" key="3">
    <source>
        <dbReference type="Proteomes" id="UP000020681"/>
    </source>
</evidence>
<dbReference type="Proteomes" id="UP000020681">
    <property type="component" value="Unassembled WGS sequence"/>
</dbReference>
<reference evidence="2 3" key="1">
    <citation type="submission" date="2014-01" db="EMBL/GenBank/DDBJ databases">
        <authorList>
            <person name="Dobos K."/>
            <person name="Lenaerts A."/>
            <person name="Ordway D."/>
            <person name="DeGroote M.A."/>
            <person name="Parker T."/>
            <person name="Sizemore C."/>
            <person name="Tallon L.J."/>
            <person name="Sadzewicz L.K."/>
            <person name="Sengamalay N."/>
            <person name="Fraser C.M."/>
            <person name="Hine E."/>
            <person name="Shefchek K.A."/>
            <person name="Das S.P."/>
            <person name="Tettelin H."/>
        </authorList>
    </citation>
    <scope>NUCLEOTIDE SEQUENCE [LARGE SCALE GENOMIC DNA]</scope>
    <source>
        <strain evidence="2 3">Harvey</strain>
    </source>
</reference>
<dbReference type="EMBL" id="JAOL01000034">
    <property type="protein sequence ID" value="EUA93880.1"/>
    <property type="molecule type" value="Genomic_DNA"/>
</dbReference>
<feature type="region of interest" description="Disordered" evidence="1">
    <location>
        <begin position="1"/>
        <end position="43"/>
    </location>
</feature>
<evidence type="ECO:0000256" key="1">
    <source>
        <dbReference type="SAM" id="MobiDB-lite"/>
    </source>
</evidence>
<sequence>MIISGGENIYPAEIETSSTGIPASSKWRPSPRHRAPPAPPLPA</sequence>
<gene>
    <name evidence="2" type="ORF">I551_8849</name>
</gene>